<feature type="region of interest" description="Disordered" evidence="1">
    <location>
        <begin position="1"/>
        <end position="53"/>
    </location>
</feature>
<gene>
    <name evidence="2" type="ORF">HZH68_014165</name>
</gene>
<reference evidence="2" key="1">
    <citation type="journal article" date="2020" name="G3 (Bethesda)">
        <title>High-Quality Assemblies for Three Invasive Social Wasps from the &lt;i&gt;Vespula&lt;/i&gt; Genus.</title>
        <authorList>
            <person name="Harrop T.W.R."/>
            <person name="Guhlin J."/>
            <person name="McLaughlin G.M."/>
            <person name="Permina E."/>
            <person name="Stockwell P."/>
            <person name="Gilligan J."/>
            <person name="Le Lec M.F."/>
            <person name="Gruber M.A.M."/>
            <person name="Quinn O."/>
            <person name="Lovegrove M."/>
            <person name="Duncan E.J."/>
            <person name="Remnant E.J."/>
            <person name="Van Eeckhoven J."/>
            <person name="Graham B."/>
            <person name="Knapp R.A."/>
            <person name="Langford K.W."/>
            <person name="Kronenberg Z."/>
            <person name="Press M.O."/>
            <person name="Eacker S.M."/>
            <person name="Wilson-Rankin E.E."/>
            <person name="Purcell J."/>
            <person name="Lester P.J."/>
            <person name="Dearden P.K."/>
        </authorList>
    </citation>
    <scope>NUCLEOTIDE SEQUENCE</scope>
    <source>
        <strain evidence="2">Linc-1</strain>
    </source>
</reference>
<sequence length="147" mass="15468">MVVGSDSSSSSSGSSSSSSSGDSSSGSGSSSSSSSSSSSNSSSSSSSTSEEKVEQWTLNNMQVQCILFVDVKRKRGVKKIEWKIRGKGVANCQYQQLYETDINDGTLSNESTAKLTGADRLNEIKISTAVFPILFQAPPTFDGLLKL</sequence>
<comment type="caution">
    <text evidence="2">The sequence shown here is derived from an EMBL/GenBank/DDBJ whole genome shotgun (WGS) entry which is preliminary data.</text>
</comment>
<feature type="compositionally biased region" description="Low complexity" evidence="1">
    <location>
        <begin position="1"/>
        <end position="47"/>
    </location>
</feature>
<evidence type="ECO:0000313" key="2">
    <source>
        <dbReference type="EMBL" id="KAF7384553.1"/>
    </source>
</evidence>
<evidence type="ECO:0000256" key="1">
    <source>
        <dbReference type="SAM" id="MobiDB-lite"/>
    </source>
</evidence>
<protein>
    <submittedName>
        <fullName evidence="2">Uncharacterized protein</fullName>
    </submittedName>
</protein>
<evidence type="ECO:0000313" key="3">
    <source>
        <dbReference type="Proteomes" id="UP000617340"/>
    </source>
</evidence>
<dbReference type="AlphaFoldDB" id="A0A834J9R5"/>
<proteinExistence type="predicted"/>
<name>A0A834J9R5_VESGE</name>
<accession>A0A834J9R5</accession>
<organism evidence="2 3">
    <name type="scientific">Vespula germanica</name>
    <name type="common">German yellow jacket</name>
    <name type="synonym">Paravespula germanica</name>
    <dbReference type="NCBI Taxonomy" id="30212"/>
    <lineage>
        <taxon>Eukaryota</taxon>
        <taxon>Metazoa</taxon>
        <taxon>Ecdysozoa</taxon>
        <taxon>Arthropoda</taxon>
        <taxon>Hexapoda</taxon>
        <taxon>Insecta</taxon>
        <taxon>Pterygota</taxon>
        <taxon>Neoptera</taxon>
        <taxon>Endopterygota</taxon>
        <taxon>Hymenoptera</taxon>
        <taxon>Apocrita</taxon>
        <taxon>Aculeata</taxon>
        <taxon>Vespoidea</taxon>
        <taxon>Vespidae</taxon>
        <taxon>Vespinae</taxon>
        <taxon>Vespula</taxon>
    </lineage>
</organism>
<dbReference type="EMBL" id="JACSDZ010000017">
    <property type="protein sequence ID" value="KAF7384553.1"/>
    <property type="molecule type" value="Genomic_DNA"/>
</dbReference>
<keyword evidence="3" id="KW-1185">Reference proteome</keyword>
<dbReference type="Proteomes" id="UP000617340">
    <property type="component" value="Unassembled WGS sequence"/>
</dbReference>